<keyword evidence="1" id="KW-1133">Transmembrane helix</keyword>
<reference evidence="2 3" key="1">
    <citation type="submission" date="2015-08" db="EMBL/GenBank/DDBJ databases">
        <title>Ancestral chromatin configuration constrains chromatin evolution on differentiating sex chromosomes in Drosophila.</title>
        <authorList>
            <person name="Zhou Q."/>
            <person name="Bachtrog D."/>
        </authorList>
    </citation>
    <scope>NUCLEOTIDE SEQUENCE [LARGE SCALE GENOMIC DNA]</scope>
    <source>
        <tissue evidence="2">Whole larvae</tissue>
    </source>
</reference>
<keyword evidence="1" id="KW-0812">Transmembrane</keyword>
<evidence type="ECO:0000256" key="1">
    <source>
        <dbReference type="SAM" id="Phobius"/>
    </source>
</evidence>
<feature type="transmembrane region" description="Helical" evidence="1">
    <location>
        <begin position="67"/>
        <end position="85"/>
    </location>
</feature>
<keyword evidence="1" id="KW-0472">Membrane</keyword>
<evidence type="ECO:0000313" key="2">
    <source>
        <dbReference type="EMBL" id="ALC42578.1"/>
    </source>
</evidence>
<accession>A0A0M4E7D3</accession>
<feature type="transmembrane region" description="Helical" evidence="1">
    <location>
        <begin position="40"/>
        <end position="60"/>
    </location>
</feature>
<protein>
    <submittedName>
        <fullName evidence="2">Maker135</fullName>
    </submittedName>
</protein>
<organism evidence="2 3">
    <name type="scientific">Drosophila busckii</name>
    <name type="common">Fruit fly</name>
    <dbReference type="NCBI Taxonomy" id="30019"/>
    <lineage>
        <taxon>Eukaryota</taxon>
        <taxon>Metazoa</taxon>
        <taxon>Ecdysozoa</taxon>
        <taxon>Arthropoda</taxon>
        <taxon>Hexapoda</taxon>
        <taxon>Insecta</taxon>
        <taxon>Pterygota</taxon>
        <taxon>Neoptera</taxon>
        <taxon>Endopterygota</taxon>
        <taxon>Diptera</taxon>
        <taxon>Brachycera</taxon>
        <taxon>Muscomorpha</taxon>
        <taxon>Ephydroidea</taxon>
        <taxon>Drosophilidae</taxon>
        <taxon>Drosophila</taxon>
    </lineage>
</organism>
<sequence length="202" mass="22538">MCTILDLGMGISLINVYYSLAYILMWCIEQQADFEGDNEPFVWLAVYTCNVFLNAFLFLGLRKRDRLALLIWCSLTLLWFVPKLYEHVSGAGSKLNKRGATYQTVNLFVEVYIGISLAIMLLVYIYLPSSGKPKVNKRLQRDIPLEELNTETANSTAKTKEAAEDSEELQACLPSTSSAAAAAATADKLVISFDFHCANDDN</sequence>
<dbReference type="Proteomes" id="UP000494163">
    <property type="component" value="Chromosome 2R"/>
</dbReference>
<feature type="transmembrane region" description="Helical" evidence="1">
    <location>
        <begin position="7"/>
        <end position="28"/>
    </location>
</feature>
<name>A0A0M4E7D3_DROBS</name>
<gene>
    <name evidence="2" type="ORF">Dbus_chr2Rg2157</name>
</gene>
<feature type="transmembrane region" description="Helical" evidence="1">
    <location>
        <begin position="105"/>
        <end position="127"/>
    </location>
</feature>
<keyword evidence="3" id="KW-1185">Reference proteome</keyword>
<evidence type="ECO:0000313" key="3">
    <source>
        <dbReference type="Proteomes" id="UP000494163"/>
    </source>
</evidence>
<dbReference type="EMBL" id="CP012524">
    <property type="protein sequence ID" value="ALC42578.1"/>
    <property type="molecule type" value="Genomic_DNA"/>
</dbReference>
<proteinExistence type="predicted"/>
<dbReference type="AlphaFoldDB" id="A0A0M4E7D3"/>